<sequence>MFREHLSKDSWLSSALFDWWGIAKLKLSEDTLQLCSQNFGGMKHFQLYLPLSFSSEFSLSEEDQEFSVFWGATGPVVGVGVSLPGAVGNSTVPRTQTYSRSFLSHQLILWRIPIGIVQVLSNW</sequence>
<dbReference type="Proteomes" id="UP001374584">
    <property type="component" value="Unassembled WGS sequence"/>
</dbReference>
<evidence type="ECO:0000313" key="2">
    <source>
        <dbReference type="Proteomes" id="UP001374584"/>
    </source>
</evidence>
<protein>
    <submittedName>
        <fullName evidence="1">Uncharacterized protein</fullName>
    </submittedName>
</protein>
<dbReference type="EMBL" id="JAYMYR010000010">
    <property type="protein sequence ID" value="KAK7335464.1"/>
    <property type="molecule type" value="Genomic_DNA"/>
</dbReference>
<organism evidence="1 2">
    <name type="scientific">Phaseolus coccineus</name>
    <name type="common">Scarlet runner bean</name>
    <name type="synonym">Phaseolus multiflorus</name>
    <dbReference type="NCBI Taxonomy" id="3886"/>
    <lineage>
        <taxon>Eukaryota</taxon>
        <taxon>Viridiplantae</taxon>
        <taxon>Streptophyta</taxon>
        <taxon>Embryophyta</taxon>
        <taxon>Tracheophyta</taxon>
        <taxon>Spermatophyta</taxon>
        <taxon>Magnoliopsida</taxon>
        <taxon>eudicotyledons</taxon>
        <taxon>Gunneridae</taxon>
        <taxon>Pentapetalae</taxon>
        <taxon>rosids</taxon>
        <taxon>fabids</taxon>
        <taxon>Fabales</taxon>
        <taxon>Fabaceae</taxon>
        <taxon>Papilionoideae</taxon>
        <taxon>50 kb inversion clade</taxon>
        <taxon>NPAAA clade</taxon>
        <taxon>indigoferoid/millettioid clade</taxon>
        <taxon>Phaseoleae</taxon>
        <taxon>Phaseolus</taxon>
    </lineage>
</organism>
<dbReference type="AlphaFoldDB" id="A0AAN9QHE1"/>
<gene>
    <name evidence="1" type="ORF">VNO80_27315</name>
</gene>
<comment type="caution">
    <text evidence="1">The sequence shown here is derived from an EMBL/GenBank/DDBJ whole genome shotgun (WGS) entry which is preliminary data.</text>
</comment>
<reference evidence="1 2" key="1">
    <citation type="submission" date="2024-01" db="EMBL/GenBank/DDBJ databases">
        <title>The genomes of 5 underutilized Papilionoideae crops provide insights into root nodulation and disease resistanc.</title>
        <authorList>
            <person name="Jiang F."/>
        </authorList>
    </citation>
    <scope>NUCLEOTIDE SEQUENCE [LARGE SCALE GENOMIC DNA]</scope>
    <source>
        <strain evidence="1">JINMINGXINNONG_FW02</strain>
        <tissue evidence="1">Leaves</tissue>
    </source>
</reference>
<proteinExistence type="predicted"/>
<name>A0AAN9QHE1_PHACN</name>
<keyword evidence="2" id="KW-1185">Reference proteome</keyword>
<evidence type="ECO:0000313" key="1">
    <source>
        <dbReference type="EMBL" id="KAK7335464.1"/>
    </source>
</evidence>
<accession>A0AAN9QHE1</accession>